<dbReference type="PANTHER" id="PTHR30204">
    <property type="entry name" value="REDOX-CYCLING DRUG-SENSING TRANSCRIPTIONAL ACTIVATOR SOXR"/>
    <property type="match status" value="1"/>
</dbReference>
<evidence type="ECO:0000259" key="2">
    <source>
        <dbReference type="PROSITE" id="PS50937"/>
    </source>
</evidence>
<keyword evidence="4" id="KW-1185">Reference proteome</keyword>
<dbReference type="EMBL" id="CP072135">
    <property type="protein sequence ID" value="QTH73620.1"/>
    <property type="molecule type" value="Genomic_DNA"/>
</dbReference>
<reference evidence="3" key="1">
    <citation type="submission" date="2021-03" db="EMBL/GenBank/DDBJ databases">
        <title>Complete Genome of Pseudoalteromonas xiamenensis STKMTI.2, a new potential marine bacterium producing anti-Vibrio compounds.</title>
        <authorList>
            <person name="Handayani D.P."/>
            <person name="Isnansetyo A."/>
            <person name="Istiqomah I."/>
            <person name="Jumina J."/>
        </authorList>
    </citation>
    <scope>NUCLEOTIDE SEQUENCE</scope>
    <source>
        <strain evidence="3">STKMTI.2</strain>
        <plasmid evidence="3">unnamed5</plasmid>
    </source>
</reference>
<evidence type="ECO:0000256" key="1">
    <source>
        <dbReference type="ARBA" id="ARBA00023125"/>
    </source>
</evidence>
<feature type="domain" description="HTH merR-type" evidence="2">
    <location>
        <begin position="3"/>
        <end position="71"/>
    </location>
</feature>
<dbReference type="KEGG" id="pxi:J5O05_19340"/>
<dbReference type="InterPro" id="IPR047057">
    <property type="entry name" value="MerR_fam"/>
</dbReference>
<dbReference type="Proteomes" id="UP000664904">
    <property type="component" value="Plasmid unnamed5"/>
</dbReference>
<dbReference type="PROSITE" id="PS50937">
    <property type="entry name" value="HTH_MERR_2"/>
    <property type="match status" value="1"/>
</dbReference>
<dbReference type="PANTHER" id="PTHR30204:SF97">
    <property type="entry name" value="MERR FAMILY REGULATORY PROTEIN"/>
    <property type="match status" value="1"/>
</dbReference>
<geneLocation type="plasmid" evidence="3 4">
    <name>unnamed5</name>
</geneLocation>
<accession>A0A975DKW6</accession>
<evidence type="ECO:0000313" key="3">
    <source>
        <dbReference type="EMBL" id="QTH73620.1"/>
    </source>
</evidence>
<dbReference type="Pfam" id="PF13411">
    <property type="entry name" value="MerR_1"/>
    <property type="match status" value="1"/>
</dbReference>
<dbReference type="PRINTS" id="PR00040">
    <property type="entry name" value="HTHMERR"/>
</dbReference>
<dbReference type="Gene3D" id="1.10.1660.10">
    <property type="match status" value="1"/>
</dbReference>
<gene>
    <name evidence="3" type="ORF">J5O05_19340</name>
</gene>
<dbReference type="InterPro" id="IPR009061">
    <property type="entry name" value="DNA-bd_dom_put_sf"/>
</dbReference>
<dbReference type="SMART" id="SM00422">
    <property type="entry name" value="HTH_MERR"/>
    <property type="match status" value="1"/>
</dbReference>
<dbReference type="GO" id="GO:0003700">
    <property type="term" value="F:DNA-binding transcription factor activity"/>
    <property type="evidence" value="ECO:0007669"/>
    <property type="project" value="InterPro"/>
</dbReference>
<keyword evidence="3" id="KW-0614">Plasmid</keyword>
<organism evidence="3 4">
    <name type="scientific">Pseudoalteromonas xiamenensis</name>
    <dbReference type="NCBI Taxonomy" id="882626"/>
    <lineage>
        <taxon>Bacteria</taxon>
        <taxon>Pseudomonadati</taxon>
        <taxon>Pseudomonadota</taxon>
        <taxon>Gammaproteobacteria</taxon>
        <taxon>Alteromonadales</taxon>
        <taxon>Pseudoalteromonadaceae</taxon>
        <taxon>Pseudoalteromonas</taxon>
    </lineage>
</organism>
<dbReference type="AlphaFoldDB" id="A0A975DKW6"/>
<protein>
    <submittedName>
        <fullName evidence="3">Helix-turn-helix domain-containing protein</fullName>
    </submittedName>
</protein>
<proteinExistence type="predicted"/>
<dbReference type="CDD" id="cd04781">
    <property type="entry name" value="HTH_MerR-like_sg6"/>
    <property type="match status" value="1"/>
</dbReference>
<sequence length="138" mass="15489">MSVIDISKLSKQSGIPASTLRYYEEKGLIRSVGRAGLKRTYTPMVFERLNFISLGQQAGFSLDEIQSMILKNGEYEVDKAMLLQKADDIASHIKHLTAIQRCLEHAANCNAPSHAECPKFQQLLKLANKGRRSLKRNV</sequence>
<name>A0A975DKW6_9GAMM</name>
<dbReference type="SUPFAM" id="SSF46955">
    <property type="entry name" value="Putative DNA-binding domain"/>
    <property type="match status" value="1"/>
</dbReference>
<evidence type="ECO:0000313" key="4">
    <source>
        <dbReference type="Proteomes" id="UP000664904"/>
    </source>
</evidence>
<keyword evidence="1" id="KW-0238">DNA-binding</keyword>
<dbReference type="GO" id="GO:0003677">
    <property type="term" value="F:DNA binding"/>
    <property type="evidence" value="ECO:0007669"/>
    <property type="project" value="UniProtKB-KW"/>
</dbReference>
<dbReference type="InterPro" id="IPR000551">
    <property type="entry name" value="MerR-type_HTH_dom"/>
</dbReference>
<dbReference type="RefSeq" id="WP_208845244.1">
    <property type="nucleotide sequence ID" value="NZ_CP072135.1"/>
</dbReference>